<dbReference type="InterPro" id="IPR000980">
    <property type="entry name" value="SH2"/>
</dbReference>
<evidence type="ECO:0000256" key="10">
    <source>
        <dbReference type="ARBA" id="ARBA00023136"/>
    </source>
</evidence>
<keyword evidence="11 16" id="KW-0829">Tyrosine-protein kinase</keyword>
<dbReference type="Gene3D" id="3.30.505.10">
    <property type="entry name" value="SH2 domain"/>
    <property type="match status" value="1"/>
</dbReference>
<feature type="compositionally biased region" description="Basic and acidic residues" evidence="17">
    <location>
        <begin position="41"/>
        <end position="83"/>
    </location>
</feature>
<evidence type="ECO:0000256" key="5">
    <source>
        <dbReference type="ARBA" id="ARBA00022679"/>
    </source>
</evidence>
<dbReference type="WBParaSite" id="HCON_00114470-00001">
    <property type="protein sequence ID" value="HCON_00114470-00001"/>
    <property type="gene ID" value="HCON_00114470"/>
</dbReference>
<keyword evidence="10" id="KW-0472">Membrane</keyword>
<dbReference type="AlphaFoldDB" id="A0A7I4YLF9"/>
<dbReference type="GO" id="GO:0005886">
    <property type="term" value="C:plasma membrane"/>
    <property type="evidence" value="ECO:0007669"/>
    <property type="project" value="UniProtKB-SubCell"/>
</dbReference>
<feature type="binding site" evidence="15">
    <location>
        <position position="267"/>
    </location>
    <ligand>
        <name>ATP</name>
        <dbReference type="ChEBI" id="CHEBI:30616"/>
    </ligand>
</feature>
<dbReference type="PRINTS" id="PR00109">
    <property type="entry name" value="TYRKINASE"/>
</dbReference>
<evidence type="ECO:0000256" key="12">
    <source>
        <dbReference type="ARBA" id="ARBA00051245"/>
    </source>
</evidence>
<evidence type="ECO:0000256" key="15">
    <source>
        <dbReference type="PROSITE-ProRule" id="PRU10141"/>
    </source>
</evidence>
<dbReference type="PANTHER" id="PTHR24418">
    <property type="entry name" value="TYROSINE-PROTEIN KINASE"/>
    <property type="match status" value="1"/>
</dbReference>
<dbReference type="Proteomes" id="UP000025227">
    <property type="component" value="Unplaced"/>
</dbReference>
<keyword evidence="5 16" id="KW-0808">Transferase</keyword>
<evidence type="ECO:0000256" key="1">
    <source>
        <dbReference type="ARBA" id="ARBA00004202"/>
    </source>
</evidence>
<dbReference type="InterPro" id="IPR017441">
    <property type="entry name" value="Protein_kinase_ATP_BS"/>
</dbReference>
<dbReference type="InterPro" id="IPR050198">
    <property type="entry name" value="Non-receptor_tyrosine_kinases"/>
</dbReference>
<keyword evidence="20" id="KW-1185">Reference proteome</keyword>
<evidence type="ECO:0000256" key="8">
    <source>
        <dbReference type="ARBA" id="ARBA00022840"/>
    </source>
</evidence>
<protein>
    <recommendedName>
        <fullName evidence="16">Tyrosine-protein kinase</fullName>
        <ecNumber evidence="16">2.7.10.2</ecNumber>
    </recommendedName>
</protein>
<comment type="similarity">
    <text evidence="13">Belongs to the protein kinase superfamily. Tyr protein kinase family. Fes/fps subfamily.</text>
</comment>
<dbReference type="Pfam" id="PF07714">
    <property type="entry name" value="PK_Tyr_Ser-Thr"/>
    <property type="match status" value="1"/>
</dbReference>
<keyword evidence="9 14" id="KW-0727">SH2 domain</keyword>
<accession>A0A7I4YLF9</accession>
<dbReference type="CDD" id="cd10361">
    <property type="entry name" value="SH2_Fps_family"/>
    <property type="match status" value="1"/>
</dbReference>
<comment type="subcellular location">
    <subcellularLocation>
        <location evidence="1">Cell membrane</location>
        <topology evidence="1">Peripheral membrane protein</topology>
    </subcellularLocation>
    <subcellularLocation>
        <location evidence="2">Cytoplasm</location>
    </subcellularLocation>
</comment>
<evidence type="ECO:0000256" key="2">
    <source>
        <dbReference type="ARBA" id="ARBA00004496"/>
    </source>
</evidence>
<evidence type="ECO:0000256" key="6">
    <source>
        <dbReference type="ARBA" id="ARBA00022741"/>
    </source>
</evidence>
<dbReference type="CDD" id="cd00192">
    <property type="entry name" value="PTKc"/>
    <property type="match status" value="1"/>
</dbReference>
<keyword evidence="7 16" id="KW-0418">Kinase</keyword>
<dbReference type="Gene3D" id="1.10.510.10">
    <property type="entry name" value="Transferase(Phosphotransferase) domain 1"/>
    <property type="match status" value="1"/>
</dbReference>
<dbReference type="SUPFAM" id="SSF56112">
    <property type="entry name" value="Protein kinase-like (PK-like)"/>
    <property type="match status" value="1"/>
</dbReference>
<evidence type="ECO:0000256" key="13">
    <source>
        <dbReference type="ARBA" id="ARBA00061333"/>
    </source>
</evidence>
<dbReference type="PROSITE" id="PS50001">
    <property type="entry name" value="SH2"/>
    <property type="match status" value="1"/>
</dbReference>
<evidence type="ECO:0000256" key="14">
    <source>
        <dbReference type="PROSITE-ProRule" id="PRU00191"/>
    </source>
</evidence>
<dbReference type="GO" id="GO:0005737">
    <property type="term" value="C:cytoplasm"/>
    <property type="evidence" value="ECO:0007669"/>
    <property type="project" value="UniProtKB-SubCell"/>
</dbReference>
<evidence type="ECO:0000256" key="16">
    <source>
        <dbReference type="RuleBase" id="RU362096"/>
    </source>
</evidence>
<dbReference type="GO" id="GO:0004715">
    <property type="term" value="F:non-membrane spanning protein tyrosine kinase activity"/>
    <property type="evidence" value="ECO:0007669"/>
    <property type="project" value="UniProtKB-EC"/>
</dbReference>
<dbReference type="OrthoDB" id="4062651at2759"/>
<dbReference type="SMART" id="SM00252">
    <property type="entry name" value="SH2"/>
    <property type="match status" value="1"/>
</dbReference>
<dbReference type="FunFam" id="3.30.200.20:FF:000194">
    <property type="entry name" value="protein-tyrosine kinase 2-beta isoform X1"/>
    <property type="match status" value="1"/>
</dbReference>
<keyword evidence="6 15" id="KW-0547">Nucleotide-binding</keyword>
<dbReference type="InterPro" id="IPR011009">
    <property type="entry name" value="Kinase-like_dom_sf"/>
</dbReference>
<keyword evidence="8 15" id="KW-0067">ATP-binding</keyword>
<evidence type="ECO:0000259" key="19">
    <source>
        <dbReference type="PROSITE" id="PS50011"/>
    </source>
</evidence>
<feature type="domain" description="SH2" evidence="18">
    <location>
        <begin position="95"/>
        <end position="223"/>
    </location>
</feature>
<evidence type="ECO:0000256" key="3">
    <source>
        <dbReference type="ARBA" id="ARBA00022475"/>
    </source>
</evidence>
<dbReference type="InterPro" id="IPR035849">
    <property type="entry name" value="Fes/Fps/Fer_SH2"/>
</dbReference>
<comment type="catalytic activity">
    <reaction evidence="12 16">
        <text>L-tyrosyl-[protein] + ATP = O-phospho-L-tyrosyl-[protein] + ADP + H(+)</text>
        <dbReference type="Rhea" id="RHEA:10596"/>
        <dbReference type="Rhea" id="RHEA-COMP:10136"/>
        <dbReference type="Rhea" id="RHEA-COMP:20101"/>
        <dbReference type="ChEBI" id="CHEBI:15378"/>
        <dbReference type="ChEBI" id="CHEBI:30616"/>
        <dbReference type="ChEBI" id="CHEBI:46858"/>
        <dbReference type="ChEBI" id="CHEBI:61978"/>
        <dbReference type="ChEBI" id="CHEBI:456216"/>
        <dbReference type="EC" id="2.7.10.2"/>
    </reaction>
</comment>
<keyword evidence="4" id="KW-0963">Cytoplasm</keyword>
<evidence type="ECO:0000313" key="20">
    <source>
        <dbReference type="Proteomes" id="UP000025227"/>
    </source>
</evidence>
<dbReference type="PROSITE" id="PS00109">
    <property type="entry name" value="PROTEIN_KINASE_TYR"/>
    <property type="match status" value="1"/>
</dbReference>
<dbReference type="OMA" id="PWIVEIV"/>
<dbReference type="PROSITE" id="PS50011">
    <property type="entry name" value="PROTEIN_KINASE_DOM"/>
    <property type="match status" value="1"/>
</dbReference>
<dbReference type="EC" id="2.7.10.2" evidence="16"/>
<reference evidence="21" key="1">
    <citation type="submission" date="2020-12" db="UniProtKB">
        <authorList>
            <consortium name="WormBaseParasite"/>
        </authorList>
    </citation>
    <scope>IDENTIFICATION</scope>
    <source>
        <strain evidence="21">MHco3</strain>
    </source>
</reference>
<organism evidence="20 21">
    <name type="scientific">Haemonchus contortus</name>
    <name type="common">Barber pole worm</name>
    <dbReference type="NCBI Taxonomy" id="6289"/>
    <lineage>
        <taxon>Eukaryota</taxon>
        <taxon>Metazoa</taxon>
        <taxon>Ecdysozoa</taxon>
        <taxon>Nematoda</taxon>
        <taxon>Chromadorea</taxon>
        <taxon>Rhabditida</taxon>
        <taxon>Rhabditina</taxon>
        <taxon>Rhabditomorpha</taxon>
        <taxon>Strongyloidea</taxon>
        <taxon>Trichostrongylidae</taxon>
        <taxon>Haemonchus</taxon>
    </lineage>
</organism>
<evidence type="ECO:0000313" key="21">
    <source>
        <dbReference type="WBParaSite" id="HCON_00114470-00001"/>
    </source>
</evidence>
<dbReference type="SUPFAM" id="SSF55550">
    <property type="entry name" value="SH2 domain"/>
    <property type="match status" value="1"/>
</dbReference>
<dbReference type="InterPro" id="IPR000719">
    <property type="entry name" value="Prot_kinase_dom"/>
</dbReference>
<evidence type="ECO:0000256" key="11">
    <source>
        <dbReference type="ARBA" id="ARBA00023137"/>
    </source>
</evidence>
<sequence>MPATSVDVPRKQNPLPPRVKKSDVKSKVTMTPDLDTELQPGEEKSKPQRPSPPEKHPGEEKSKGQRPSPPEKSDTKETDQVFDKDEEKNLKQFDFYHGFLPREDLYILVKYVGDYLLRVSEVDNDPTKIRREIILSVSIEHERKKGKEVKEVKEKENDMVTAISASPPKRNKGKLKNVIVRRRSNKYLVETNRLFDTLKDLMMYYQNHYGRLKKFKFTLTNPIKQQPWEFLHSDVKQGTLLGQGAFGEVRAGTLKLKTGENVDVAIKVTKGSSDLCKAKIKEMMKEARLMRNFQHKNIVRIYGVAVDEQPLYIILELVTGGALNTFLKANAGKVGVMDKTAMCLGAARGAEYLHLHHCMHRDLAARNCLITRDRIVKISDFGLSRMGTQYQLRTSMRLPIKWLAPETISTFLFSLKTDVFSFGVVVYEIFSDGGEPWQGKTNAEVKACVTNGRYLALPECVPEALQTFIYERVFVMDPAERADMTEVVKEFEQFLIDNAPAENVWWWRPRRKVQRRKKESAIRSVMASLKFSQK</sequence>
<evidence type="ECO:0000256" key="17">
    <source>
        <dbReference type="SAM" id="MobiDB-lite"/>
    </source>
</evidence>
<evidence type="ECO:0000259" key="18">
    <source>
        <dbReference type="PROSITE" id="PS50001"/>
    </source>
</evidence>
<evidence type="ECO:0000256" key="4">
    <source>
        <dbReference type="ARBA" id="ARBA00022490"/>
    </source>
</evidence>
<evidence type="ECO:0000256" key="9">
    <source>
        <dbReference type="ARBA" id="ARBA00022999"/>
    </source>
</evidence>
<dbReference type="InterPro" id="IPR036860">
    <property type="entry name" value="SH2_dom_sf"/>
</dbReference>
<dbReference type="InterPro" id="IPR020635">
    <property type="entry name" value="Tyr_kinase_cat_dom"/>
</dbReference>
<name>A0A7I4YLF9_HAECO</name>
<feature type="region of interest" description="Disordered" evidence="17">
    <location>
        <begin position="1"/>
        <end position="83"/>
    </location>
</feature>
<dbReference type="PROSITE" id="PS00107">
    <property type="entry name" value="PROTEIN_KINASE_ATP"/>
    <property type="match status" value="1"/>
</dbReference>
<dbReference type="GO" id="GO:0005524">
    <property type="term" value="F:ATP binding"/>
    <property type="evidence" value="ECO:0007669"/>
    <property type="project" value="UniProtKB-UniRule"/>
</dbReference>
<dbReference type="SMART" id="SM00219">
    <property type="entry name" value="TyrKc"/>
    <property type="match status" value="1"/>
</dbReference>
<dbReference type="InterPro" id="IPR008266">
    <property type="entry name" value="Tyr_kinase_AS"/>
</dbReference>
<evidence type="ECO:0000256" key="7">
    <source>
        <dbReference type="ARBA" id="ARBA00022777"/>
    </source>
</evidence>
<keyword evidence="3" id="KW-1003">Cell membrane</keyword>
<proteinExistence type="inferred from homology"/>
<feature type="domain" description="Protein kinase" evidence="19">
    <location>
        <begin position="235"/>
        <end position="495"/>
    </location>
</feature>
<dbReference type="InterPro" id="IPR001245">
    <property type="entry name" value="Ser-Thr/Tyr_kinase_cat_dom"/>
</dbReference>